<name>A0A1X0YF34_MYCSI</name>
<evidence type="ECO:0000256" key="1">
    <source>
        <dbReference type="ARBA" id="ARBA00023125"/>
    </source>
</evidence>
<protein>
    <submittedName>
        <fullName evidence="2">TetR family transcriptional regulator</fullName>
    </submittedName>
</protein>
<dbReference type="InterPro" id="IPR050109">
    <property type="entry name" value="HTH-type_TetR-like_transc_reg"/>
</dbReference>
<dbReference type="SUPFAM" id="SSF46689">
    <property type="entry name" value="Homeodomain-like"/>
    <property type="match status" value="1"/>
</dbReference>
<dbReference type="InterPro" id="IPR036271">
    <property type="entry name" value="Tet_transcr_reg_TetR-rel_C_sf"/>
</dbReference>
<dbReference type="PRINTS" id="PR00455">
    <property type="entry name" value="HTHTETR"/>
</dbReference>
<dbReference type="GO" id="GO:0000976">
    <property type="term" value="F:transcription cis-regulatory region binding"/>
    <property type="evidence" value="ECO:0007669"/>
    <property type="project" value="TreeGrafter"/>
</dbReference>
<dbReference type="InterPro" id="IPR001647">
    <property type="entry name" value="HTH_TetR"/>
</dbReference>
<dbReference type="Pfam" id="PF00440">
    <property type="entry name" value="TetR_N"/>
    <property type="match status" value="1"/>
</dbReference>
<dbReference type="SUPFAM" id="SSF48498">
    <property type="entry name" value="Tetracyclin repressor-like, C-terminal domain"/>
    <property type="match status" value="1"/>
</dbReference>
<dbReference type="STRING" id="1784.VC42_06530"/>
<dbReference type="PROSITE" id="PS50977">
    <property type="entry name" value="HTH_TETR_2"/>
    <property type="match status" value="1"/>
</dbReference>
<organism evidence="2 3">
    <name type="scientific">Mycobacterium simiae</name>
    <name type="common">Mycobacterium habana</name>
    <dbReference type="NCBI Taxonomy" id="1784"/>
    <lineage>
        <taxon>Bacteria</taxon>
        <taxon>Bacillati</taxon>
        <taxon>Actinomycetota</taxon>
        <taxon>Actinomycetes</taxon>
        <taxon>Mycobacteriales</taxon>
        <taxon>Mycobacteriaceae</taxon>
        <taxon>Mycobacterium</taxon>
        <taxon>Mycobacterium simiae complex</taxon>
    </lineage>
</organism>
<proteinExistence type="predicted"/>
<dbReference type="PANTHER" id="PTHR30055:SF241">
    <property type="entry name" value="TRANSCRIPTIONAL REGULATORY PROTEIN"/>
    <property type="match status" value="1"/>
</dbReference>
<dbReference type="GO" id="GO:0003700">
    <property type="term" value="F:DNA-binding transcription factor activity"/>
    <property type="evidence" value="ECO:0007669"/>
    <property type="project" value="TreeGrafter"/>
</dbReference>
<dbReference type="RefSeq" id="WP_044507234.1">
    <property type="nucleotide sequence ID" value="NZ_AP022568.1"/>
</dbReference>
<gene>
    <name evidence="2" type="ORF">B5M45_04075</name>
</gene>
<evidence type="ECO:0000313" key="3">
    <source>
        <dbReference type="Proteomes" id="UP000193040"/>
    </source>
</evidence>
<keyword evidence="1" id="KW-0238">DNA-binding</keyword>
<keyword evidence="3" id="KW-1185">Reference proteome</keyword>
<dbReference type="PANTHER" id="PTHR30055">
    <property type="entry name" value="HTH-TYPE TRANSCRIPTIONAL REGULATOR RUTR"/>
    <property type="match status" value="1"/>
</dbReference>
<dbReference type="Proteomes" id="UP000193040">
    <property type="component" value="Unassembled WGS sequence"/>
</dbReference>
<reference evidence="2 3" key="1">
    <citation type="submission" date="2017-03" db="EMBL/GenBank/DDBJ databases">
        <title>Genomic insights into Mycobacterium simiae human colonization.</title>
        <authorList>
            <person name="Steffani J.L."/>
            <person name="Brunck M.E."/>
            <person name="Cruz E."/>
            <person name="Montiel R."/>
            <person name="Barona F."/>
        </authorList>
    </citation>
    <scope>NUCLEOTIDE SEQUENCE [LARGE SCALE GENOMIC DNA]</scope>
    <source>
        <strain evidence="2 3">MsiGto</strain>
    </source>
</reference>
<sequence length="208" mass="22703">MLLDMSPVKPHRTRPTRGEVRDRILDAASKVFAAEGFAGATIDAIGQAAGFTKGAVYSNFESKDELFLALVDREFELRGEQIAVALDSSGGDRAAAAREVSRSVLDSVRDNSDYYVLLVEYWLRAQRDPQLRERLIGRRRAAADQALHIVESTDAVPSDRRLVDVAQLVVTINLGVAMEEALRPGSINPDLLAELITALLQSIPVCGD</sequence>
<dbReference type="Gene3D" id="1.10.357.10">
    <property type="entry name" value="Tetracycline Repressor, domain 2"/>
    <property type="match status" value="1"/>
</dbReference>
<dbReference type="AlphaFoldDB" id="A0A1X0YF34"/>
<dbReference type="InterPro" id="IPR009057">
    <property type="entry name" value="Homeodomain-like_sf"/>
</dbReference>
<evidence type="ECO:0000313" key="2">
    <source>
        <dbReference type="EMBL" id="ORJ63736.1"/>
    </source>
</evidence>
<accession>A0A1X0YF34</accession>
<dbReference type="EMBL" id="MZZM01000006">
    <property type="protein sequence ID" value="ORJ63736.1"/>
    <property type="molecule type" value="Genomic_DNA"/>
</dbReference>
<comment type="caution">
    <text evidence="2">The sequence shown here is derived from an EMBL/GenBank/DDBJ whole genome shotgun (WGS) entry which is preliminary data.</text>
</comment>